<evidence type="ECO:0000256" key="2">
    <source>
        <dbReference type="ARBA" id="ARBA00022448"/>
    </source>
</evidence>
<comment type="similarity">
    <text evidence="10 11">Belongs to the TonB-dependent receptor family.</text>
</comment>
<dbReference type="Proteomes" id="UP000283087">
    <property type="component" value="Unassembled WGS sequence"/>
</dbReference>
<dbReference type="RefSeq" id="WP_126158450.1">
    <property type="nucleotide sequence ID" value="NZ_RQXW01000007.1"/>
</dbReference>
<keyword evidence="16" id="KW-1185">Reference proteome</keyword>
<feature type="signal peptide" evidence="12">
    <location>
        <begin position="1"/>
        <end position="22"/>
    </location>
</feature>
<evidence type="ECO:0000259" key="14">
    <source>
        <dbReference type="Pfam" id="PF07715"/>
    </source>
</evidence>
<keyword evidence="9 10" id="KW-0998">Cell outer membrane</keyword>
<evidence type="ECO:0000259" key="13">
    <source>
        <dbReference type="Pfam" id="PF00593"/>
    </source>
</evidence>
<dbReference type="PANTHER" id="PTHR30069">
    <property type="entry name" value="TONB-DEPENDENT OUTER MEMBRANE RECEPTOR"/>
    <property type="match status" value="1"/>
</dbReference>
<evidence type="ECO:0000256" key="11">
    <source>
        <dbReference type="RuleBase" id="RU003357"/>
    </source>
</evidence>
<dbReference type="AlphaFoldDB" id="A0A430KRG7"/>
<feature type="domain" description="TonB-dependent receptor-like beta-barrel" evidence="13">
    <location>
        <begin position="193"/>
        <end position="591"/>
    </location>
</feature>
<evidence type="ECO:0000256" key="7">
    <source>
        <dbReference type="ARBA" id="ARBA00023077"/>
    </source>
</evidence>
<evidence type="ECO:0000256" key="12">
    <source>
        <dbReference type="SAM" id="SignalP"/>
    </source>
</evidence>
<feature type="domain" description="TonB-dependent receptor plug" evidence="14">
    <location>
        <begin position="52"/>
        <end position="157"/>
    </location>
</feature>
<dbReference type="GO" id="GO:0009279">
    <property type="term" value="C:cell outer membrane"/>
    <property type="evidence" value="ECO:0007669"/>
    <property type="project" value="UniProtKB-SubCell"/>
</dbReference>
<dbReference type="InterPro" id="IPR039426">
    <property type="entry name" value="TonB-dep_rcpt-like"/>
</dbReference>
<dbReference type="GO" id="GO:0015889">
    <property type="term" value="P:cobalamin transport"/>
    <property type="evidence" value="ECO:0007669"/>
    <property type="project" value="TreeGrafter"/>
</dbReference>
<evidence type="ECO:0000313" key="15">
    <source>
        <dbReference type="EMBL" id="RTE65943.1"/>
    </source>
</evidence>
<dbReference type="Gene3D" id="2.40.170.20">
    <property type="entry name" value="TonB-dependent receptor, beta-barrel domain"/>
    <property type="match status" value="1"/>
</dbReference>
<evidence type="ECO:0000256" key="6">
    <source>
        <dbReference type="ARBA" id="ARBA00023065"/>
    </source>
</evidence>
<keyword evidence="5 12" id="KW-0732">Signal</keyword>
<reference evidence="15 16" key="1">
    <citation type="submission" date="2018-11" db="EMBL/GenBank/DDBJ databases">
        <title>The draft genome sequence of Amphritea opalescens ANRC-JH13T.</title>
        <authorList>
            <person name="Fang Z."/>
            <person name="Zhang Y."/>
            <person name="Han X."/>
        </authorList>
    </citation>
    <scope>NUCLEOTIDE SEQUENCE [LARGE SCALE GENOMIC DNA]</scope>
    <source>
        <strain evidence="15 16">ANRC-JH13</strain>
    </source>
</reference>
<dbReference type="InterPro" id="IPR036942">
    <property type="entry name" value="Beta-barrel_TonB_sf"/>
</dbReference>
<organism evidence="15 16">
    <name type="scientific">Amphritea opalescens</name>
    <dbReference type="NCBI Taxonomy" id="2490544"/>
    <lineage>
        <taxon>Bacteria</taxon>
        <taxon>Pseudomonadati</taxon>
        <taxon>Pseudomonadota</taxon>
        <taxon>Gammaproteobacteria</taxon>
        <taxon>Oceanospirillales</taxon>
        <taxon>Oceanospirillaceae</taxon>
        <taxon>Amphritea</taxon>
    </lineage>
</organism>
<gene>
    <name evidence="15" type="ORF">EH243_09680</name>
</gene>
<keyword evidence="2 10" id="KW-0813">Transport</keyword>
<evidence type="ECO:0000313" key="16">
    <source>
        <dbReference type="Proteomes" id="UP000283087"/>
    </source>
</evidence>
<dbReference type="PROSITE" id="PS52016">
    <property type="entry name" value="TONB_DEPENDENT_REC_3"/>
    <property type="match status" value="1"/>
</dbReference>
<dbReference type="EMBL" id="RQXW01000007">
    <property type="protein sequence ID" value="RTE65943.1"/>
    <property type="molecule type" value="Genomic_DNA"/>
</dbReference>
<comment type="caution">
    <text evidence="15">The sequence shown here is derived from an EMBL/GenBank/DDBJ whole genome shotgun (WGS) entry which is preliminary data.</text>
</comment>
<accession>A0A430KRG7</accession>
<dbReference type="SUPFAM" id="SSF56935">
    <property type="entry name" value="Porins"/>
    <property type="match status" value="1"/>
</dbReference>
<keyword evidence="7 11" id="KW-0798">TonB box</keyword>
<dbReference type="Pfam" id="PF07715">
    <property type="entry name" value="Plug"/>
    <property type="match status" value="1"/>
</dbReference>
<dbReference type="InterPro" id="IPR012910">
    <property type="entry name" value="Plug_dom"/>
</dbReference>
<dbReference type="OrthoDB" id="9764669at2"/>
<dbReference type="Pfam" id="PF00593">
    <property type="entry name" value="TonB_dep_Rec_b-barrel"/>
    <property type="match status" value="1"/>
</dbReference>
<feature type="chain" id="PRO_5019352244" evidence="12">
    <location>
        <begin position="23"/>
        <end position="617"/>
    </location>
</feature>
<dbReference type="PANTHER" id="PTHR30069:SF53">
    <property type="entry name" value="COLICIN I RECEPTOR-RELATED"/>
    <property type="match status" value="1"/>
</dbReference>
<keyword evidence="6" id="KW-0406">Ion transport</keyword>
<dbReference type="InterPro" id="IPR000531">
    <property type="entry name" value="Beta-barrel_TonB"/>
</dbReference>
<evidence type="ECO:0000256" key="4">
    <source>
        <dbReference type="ARBA" id="ARBA00022692"/>
    </source>
</evidence>
<name>A0A430KRG7_9GAMM</name>
<dbReference type="GO" id="GO:0006811">
    <property type="term" value="P:monoatomic ion transport"/>
    <property type="evidence" value="ECO:0007669"/>
    <property type="project" value="UniProtKB-KW"/>
</dbReference>
<evidence type="ECO:0000256" key="8">
    <source>
        <dbReference type="ARBA" id="ARBA00023136"/>
    </source>
</evidence>
<evidence type="ECO:0000256" key="1">
    <source>
        <dbReference type="ARBA" id="ARBA00004571"/>
    </source>
</evidence>
<keyword evidence="3 10" id="KW-1134">Transmembrane beta strand</keyword>
<dbReference type="CDD" id="cd01347">
    <property type="entry name" value="ligand_gated_channel"/>
    <property type="match status" value="1"/>
</dbReference>
<evidence type="ECO:0000256" key="5">
    <source>
        <dbReference type="ARBA" id="ARBA00022729"/>
    </source>
</evidence>
<dbReference type="InterPro" id="IPR037066">
    <property type="entry name" value="Plug_dom_sf"/>
</dbReference>
<keyword evidence="8 10" id="KW-0472">Membrane</keyword>
<dbReference type="Gene3D" id="2.170.130.10">
    <property type="entry name" value="TonB-dependent receptor, plug domain"/>
    <property type="match status" value="1"/>
</dbReference>
<protein>
    <submittedName>
        <fullName evidence="15">TonB-dependent receptor</fullName>
    </submittedName>
</protein>
<keyword evidence="4 10" id="KW-0812">Transmembrane</keyword>
<sequence length="617" mass="68142">MNRLLSQAVLLGTSLISAAAVAQENNTQEANASDNTLQTIVVSANRIEQPITETIASVSVITEEELRRSQVTSVKAAINLLPGVNFTSSGGRGQTASLFTRGTESDHTLILLNGLRIGNPSTTGTQLELIPIDQIDRIEFVRGPRSALYGSDAIGGIIQIFTKQAAGETSGSVAVTVGGQGTQKIDANIAKQYSDTGNILVSLSSDRDDGFDVLDDAETDNDGYRNLSANITLNQQLNDQLDLTLQAFKWQGNTEFDSAYSGNESDFENELYSGKISYAEESFESSLTTAFLRNDSLTYGNGTSRKDGTRYVTERLQLNWLNSFFIDNNTVTAGIDYIDDDLRDSTVKYSETSRQTKAAFAGLLHQGDRYQVEASGRYTDDDQFGDNSTYSLGYAYQFEPMKVALSYGTAYKAPTFDDLYAPFVSYGAWGTYQGNADLQPEESETTELTFSGNGPAIWEISFYKTNVTNLITYSTDPVTFDSTMMNVEKAEIEGADASYQISYGNWNHIVSYQYVDARNAATGKRLLNRPQDTVKWQINYAINQWAAGSALIWEGKRDVYNDTLPGFAVVDFFTTYQITPEWQLGARVENLFDKVYQTNPGYYTQDRLVTASARYSF</sequence>
<keyword evidence="15" id="KW-0675">Receptor</keyword>
<evidence type="ECO:0000256" key="3">
    <source>
        <dbReference type="ARBA" id="ARBA00022452"/>
    </source>
</evidence>
<evidence type="ECO:0000256" key="9">
    <source>
        <dbReference type="ARBA" id="ARBA00023237"/>
    </source>
</evidence>
<evidence type="ECO:0000256" key="10">
    <source>
        <dbReference type="PROSITE-ProRule" id="PRU01360"/>
    </source>
</evidence>
<comment type="subcellular location">
    <subcellularLocation>
        <location evidence="1 10">Cell outer membrane</location>
        <topology evidence="1 10">Multi-pass membrane protein</topology>
    </subcellularLocation>
</comment>
<proteinExistence type="inferred from homology"/>